<keyword evidence="1" id="KW-0812">Transmembrane</keyword>
<accession>A0A812US78</accession>
<evidence type="ECO:0000313" key="3">
    <source>
        <dbReference type="Proteomes" id="UP000604046"/>
    </source>
</evidence>
<name>A0A812US78_9DINO</name>
<comment type="caution">
    <text evidence="2">The sequence shown here is derived from an EMBL/GenBank/DDBJ whole genome shotgun (WGS) entry which is preliminary data.</text>
</comment>
<feature type="transmembrane region" description="Helical" evidence="1">
    <location>
        <begin position="239"/>
        <end position="260"/>
    </location>
</feature>
<keyword evidence="1" id="KW-1133">Transmembrane helix</keyword>
<keyword evidence="3" id="KW-1185">Reference proteome</keyword>
<evidence type="ECO:0000313" key="2">
    <source>
        <dbReference type="EMBL" id="CAE7579133.1"/>
    </source>
</evidence>
<dbReference type="AlphaFoldDB" id="A0A812US78"/>
<gene>
    <name evidence="2" type="ORF">SNAT2548_LOCUS33044</name>
</gene>
<feature type="transmembrane region" description="Helical" evidence="1">
    <location>
        <begin position="201"/>
        <end position="219"/>
    </location>
</feature>
<feature type="transmembrane region" description="Helical" evidence="1">
    <location>
        <begin position="107"/>
        <end position="129"/>
    </location>
</feature>
<feature type="transmembrane region" description="Helical" evidence="1">
    <location>
        <begin position="136"/>
        <end position="158"/>
    </location>
</feature>
<proteinExistence type="predicted"/>
<evidence type="ECO:0000256" key="1">
    <source>
        <dbReference type="SAM" id="Phobius"/>
    </source>
</evidence>
<organism evidence="2 3">
    <name type="scientific">Symbiodinium natans</name>
    <dbReference type="NCBI Taxonomy" id="878477"/>
    <lineage>
        <taxon>Eukaryota</taxon>
        <taxon>Sar</taxon>
        <taxon>Alveolata</taxon>
        <taxon>Dinophyceae</taxon>
        <taxon>Suessiales</taxon>
        <taxon>Symbiodiniaceae</taxon>
        <taxon>Symbiodinium</taxon>
    </lineage>
</organism>
<dbReference type="OrthoDB" id="423084at2759"/>
<feature type="transmembrane region" description="Helical" evidence="1">
    <location>
        <begin position="32"/>
        <end position="56"/>
    </location>
</feature>
<dbReference type="Proteomes" id="UP000604046">
    <property type="component" value="Unassembled WGS sequence"/>
</dbReference>
<dbReference type="EMBL" id="CAJNDS010002737">
    <property type="protein sequence ID" value="CAE7579133.1"/>
    <property type="molecule type" value="Genomic_DNA"/>
</dbReference>
<sequence>MNATSAMGPCPGVITNEIILDPYQNVGQYGGAIFGAGLPALFFLAFCGFNCCRVIYDDEGGCQVVDSWPGFCYRILYTGYFALFTVSLLLQVLAHLMSFAGENTELLFARVLLVLACGCRLCIGVGVAEKLFPNRLWILAWMSSVGLTVGFVAVILEVSDAFGTEDPGEYVEASAVSVAYLWMILSWTLASWKNLKIRPYLKIKVPASIALMAAFWMRALLEPGCGPRGHAECYASCGVGAAGVHHILFGALLLIPHVVLQLLQVERDRDLVAFPRCCGSSTRTQP</sequence>
<reference evidence="2" key="1">
    <citation type="submission" date="2021-02" db="EMBL/GenBank/DDBJ databases">
        <authorList>
            <person name="Dougan E. K."/>
            <person name="Rhodes N."/>
            <person name="Thang M."/>
            <person name="Chan C."/>
        </authorList>
    </citation>
    <scope>NUCLEOTIDE SEQUENCE</scope>
</reference>
<protein>
    <submittedName>
        <fullName evidence="2">Uncharacterized protein</fullName>
    </submittedName>
</protein>
<feature type="transmembrane region" description="Helical" evidence="1">
    <location>
        <begin position="170"/>
        <end position="189"/>
    </location>
</feature>
<feature type="transmembrane region" description="Helical" evidence="1">
    <location>
        <begin position="77"/>
        <end position="101"/>
    </location>
</feature>
<keyword evidence="1" id="KW-0472">Membrane</keyword>